<dbReference type="EMBL" id="AZHX01001212">
    <property type="protein sequence ID" value="ETX04465.1"/>
    <property type="molecule type" value="Genomic_DNA"/>
</dbReference>
<gene>
    <name evidence="1" type="ORF">ETSY2_28625</name>
</gene>
<accession>W4M2P6</accession>
<protein>
    <submittedName>
        <fullName evidence="1">Uncharacterized protein</fullName>
    </submittedName>
</protein>
<dbReference type="Pfam" id="PF21842">
    <property type="entry name" value="DUF6901"/>
    <property type="match status" value="1"/>
</dbReference>
<keyword evidence="2" id="KW-1185">Reference proteome</keyword>
<evidence type="ECO:0000313" key="1">
    <source>
        <dbReference type="EMBL" id="ETX04465.1"/>
    </source>
</evidence>
<organism evidence="1 2">
    <name type="scientific">Candidatus Entotheonella gemina</name>
    <dbReference type="NCBI Taxonomy" id="1429439"/>
    <lineage>
        <taxon>Bacteria</taxon>
        <taxon>Pseudomonadati</taxon>
        <taxon>Nitrospinota/Tectimicrobiota group</taxon>
        <taxon>Candidatus Tectimicrobiota</taxon>
        <taxon>Candidatus Entotheonellia</taxon>
        <taxon>Candidatus Entotheonellales</taxon>
        <taxon>Candidatus Entotheonellaceae</taxon>
        <taxon>Candidatus Entotheonella</taxon>
    </lineage>
</organism>
<reference evidence="1 2" key="1">
    <citation type="journal article" date="2014" name="Nature">
        <title>An environmental bacterial taxon with a large and distinct metabolic repertoire.</title>
        <authorList>
            <person name="Wilson M.C."/>
            <person name="Mori T."/>
            <person name="Ruckert C."/>
            <person name="Uria A.R."/>
            <person name="Helf M.J."/>
            <person name="Takada K."/>
            <person name="Gernert C."/>
            <person name="Steffens U.A."/>
            <person name="Heycke N."/>
            <person name="Schmitt S."/>
            <person name="Rinke C."/>
            <person name="Helfrich E.J."/>
            <person name="Brachmann A.O."/>
            <person name="Gurgui C."/>
            <person name="Wakimoto T."/>
            <person name="Kracht M."/>
            <person name="Crusemann M."/>
            <person name="Hentschel U."/>
            <person name="Abe I."/>
            <person name="Matsunaga S."/>
            <person name="Kalinowski J."/>
            <person name="Takeyama H."/>
            <person name="Piel J."/>
        </authorList>
    </citation>
    <scope>NUCLEOTIDE SEQUENCE [LARGE SCALE GENOMIC DNA]</scope>
    <source>
        <strain evidence="2">TSY2</strain>
    </source>
</reference>
<dbReference type="HOGENOM" id="CLU_086634_0_0_7"/>
<dbReference type="Proteomes" id="UP000019140">
    <property type="component" value="Unassembled WGS sequence"/>
</dbReference>
<evidence type="ECO:0000313" key="2">
    <source>
        <dbReference type="Proteomes" id="UP000019140"/>
    </source>
</evidence>
<name>W4M2P6_9BACT</name>
<dbReference type="AlphaFoldDB" id="W4M2P6"/>
<sequence>MEVLAIHYTLEVPHQPPERVVVRLDAHTLDPADALGDELPDWTRLDFHQCSHCPLSPETHPHCPLAARLAPLVARWKETASDTAIRMTVHTQERTVIRDTVAQQAVRSLMGLLMATSGCPHTAYFKPMARYHLPASSGQETLYRAAAMYQLAQYFISRAGGTADLSFEGLRAIYHRVEVVNAHMVDRIREAISEDAMVNAIVVLDVFAKNAFVELEDHLGQLEPLFSPYLHDLRQPT</sequence>
<dbReference type="InterPro" id="IPR054196">
    <property type="entry name" value="DUF6901"/>
</dbReference>
<proteinExistence type="predicted"/>
<comment type="caution">
    <text evidence="1">The sequence shown here is derived from an EMBL/GenBank/DDBJ whole genome shotgun (WGS) entry which is preliminary data.</text>
</comment>